<dbReference type="Gene3D" id="3.40.50.300">
    <property type="entry name" value="P-loop containing nucleotide triphosphate hydrolases"/>
    <property type="match status" value="1"/>
</dbReference>
<keyword evidence="1" id="KW-0813">Transport</keyword>
<dbReference type="AlphaFoldDB" id="A0A5C6CPR8"/>
<dbReference type="PANTHER" id="PTHR42781:SF4">
    <property type="entry name" value="SPERMIDINE_PUTRESCINE IMPORT ATP-BINDING PROTEIN POTA"/>
    <property type="match status" value="1"/>
</dbReference>
<dbReference type="Proteomes" id="UP000316304">
    <property type="component" value="Unassembled WGS sequence"/>
</dbReference>
<reference evidence="3 4" key="1">
    <citation type="submission" date="2019-02" db="EMBL/GenBank/DDBJ databases">
        <title>Deep-cultivation of Planctomycetes and their phenomic and genomic characterization uncovers novel biology.</title>
        <authorList>
            <person name="Wiegand S."/>
            <person name="Jogler M."/>
            <person name="Boedeker C."/>
            <person name="Pinto D."/>
            <person name="Vollmers J."/>
            <person name="Rivas-Marin E."/>
            <person name="Kohn T."/>
            <person name="Peeters S.H."/>
            <person name="Heuer A."/>
            <person name="Rast P."/>
            <person name="Oberbeckmann S."/>
            <person name="Bunk B."/>
            <person name="Jeske O."/>
            <person name="Meyerdierks A."/>
            <person name="Storesund J.E."/>
            <person name="Kallscheuer N."/>
            <person name="Luecker S."/>
            <person name="Lage O.M."/>
            <person name="Pohl T."/>
            <person name="Merkel B.J."/>
            <person name="Hornburger P."/>
            <person name="Mueller R.-W."/>
            <person name="Bruemmer F."/>
            <person name="Labrenz M."/>
            <person name="Spormann A.M."/>
            <person name="Op Den Camp H."/>
            <person name="Overmann J."/>
            <person name="Amann R."/>
            <person name="Jetten M.S.M."/>
            <person name="Mascher T."/>
            <person name="Medema M.H."/>
            <person name="Devos D.P."/>
            <person name="Kaster A.-K."/>
            <person name="Ovreas L."/>
            <person name="Rohde M."/>
            <person name="Galperin M.Y."/>
            <person name="Jogler C."/>
        </authorList>
    </citation>
    <scope>NUCLEOTIDE SEQUENCE [LARGE SCALE GENOMIC DNA]</scope>
    <source>
        <strain evidence="3 4">Pla52o</strain>
    </source>
</reference>
<proteinExistence type="predicted"/>
<accession>A0A5C6CPR8</accession>
<dbReference type="InterPro" id="IPR027417">
    <property type="entry name" value="P-loop_NTPase"/>
</dbReference>
<evidence type="ECO:0000256" key="1">
    <source>
        <dbReference type="ARBA" id="ARBA00022448"/>
    </source>
</evidence>
<dbReference type="GO" id="GO:0005524">
    <property type="term" value="F:ATP binding"/>
    <property type="evidence" value="ECO:0007669"/>
    <property type="project" value="UniProtKB-KW"/>
</dbReference>
<dbReference type="OrthoDB" id="4408248at2"/>
<evidence type="ECO:0000259" key="2">
    <source>
        <dbReference type="Pfam" id="PF00005"/>
    </source>
</evidence>
<keyword evidence="3" id="KW-0067">ATP-binding</keyword>
<name>A0A5C6CPR8_9BACT</name>
<comment type="caution">
    <text evidence="3">The sequence shown here is derived from an EMBL/GenBank/DDBJ whole genome shotgun (WGS) entry which is preliminary data.</text>
</comment>
<sequence>MYRRTLGCSPSMRIDHQVVFRLDVRGVRRRLQIERVGELAELLAITPLLRRYLGGLSGGESQRVALARTLAFKPALLCLDESLAALDDETRRRMIQLLREVHRQERGTVLHITHSEHESQQLGTQRFCVDRNRVVSQTQTA</sequence>
<evidence type="ECO:0000313" key="3">
    <source>
        <dbReference type="EMBL" id="TWU26462.1"/>
    </source>
</evidence>
<organism evidence="3 4">
    <name type="scientific">Novipirellula galeiformis</name>
    <dbReference type="NCBI Taxonomy" id="2528004"/>
    <lineage>
        <taxon>Bacteria</taxon>
        <taxon>Pseudomonadati</taxon>
        <taxon>Planctomycetota</taxon>
        <taxon>Planctomycetia</taxon>
        <taxon>Pirellulales</taxon>
        <taxon>Pirellulaceae</taxon>
        <taxon>Novipirellula</taxon>
    </lineage>
</organism>
<dbReference type="EMBL" id="SJPT01000001">
    <property type="protein sequence ID" value="TWU26462.1"/>
    <property type="molecule type" value="Genomic_DNA"/>
</dbReference>
<dbReference type="Pfam" id="PF00005">
    <property type="entry name" value="ABC_tran"/>
    <property type="match status" value="1"/>
</dbReference>
<evidence type="ECO:0000313" key="4">
    <source>
        <dbReference type="Proteomes" id="UP000316304"/>
    </source>
</evidence>
<dbReference type="GO" id="GO:0016887">
    <property type="term" value="F:ATP hydrolysis activity"/>
    <property type="evidence" value="ECO:0007669"/>
    <property type="project" value="InterPro"/>
</dbReference>
<dbReference type="PANTHER" id="PTHR42781">
    <property type="entry name" value="SPERMIDINE/PUTRESCINE IMPORT ATP-BINDING PROTEIN POTA"/>
    <property type="match status" value="1"/>
</dbReference>
<dbReference type="RefSeq" id="WP_146592817.1">
    <property type="nucleotide sequence ID" value="NZ_SJPT01000001.1"/>
</dbReference>
<keyword evidence="4" id="KW-1185">Reference proteome</keyword>
<dbReference type="InterPro" id="IPR050093">
    <property type="entry name" value="ABC_SmlMolc_Importer"/>
</dbReference>
<dbReference type="SUPFAM" id="SSF52540">
    <property type="entry name" value="P-loop containing nucleoside triphosphate hydrolases"/>
    <property type="match status" value="1"/>
</dbReference>
<dbReference type="InterPro" id="IPR003439">
    <property type="entry name" value="ABC_transporter-like_ATP-bd"/>
</dbReference>
<protein>
    <submittedName>
        <fullName evidence="3">Sulfate/thiosulfate import ATP-binding protein CysA</fullName>
    </submittedName>
</protein>
<keyword evidence="3" id="KW-0547">Nucleotide-binding</keyword>
<feature type="domain" description="ABC transporter" evidence="2">
    <location>
        <begin position="34"/>
        <end position="83"/>
    </location>
</feature>
<gene>
    <name evidence="3" type="primary">cysA</name>
    <name evidence="3" type="ORF">Pla52o_03150</name>
</gene>